<keyword evidence="12 15" id="KW-0472">Membrane</keyword>
<dbReference type="InterPro" id="IPR048024">
    <property type="entry name" value="Fxna-like_M28_dom"/>
</dbReference>
<keyword evidence="4" id="KW-0645">Protease</keyword>
<dbReference type="PANTHER" id="PTHR12147:SF22">
    <property type="entry name" value="ENDOPLASMIC RETICULUM METALLOPEPTIDASE 1"/>
    <property type="match status" value="1"/>
</dbReference>
<comment type="similarity">
    <text evidence="3">Belongs to the peptidase M28 family.</text>
</comment>
<keyword evidence="19" id="KW-1185">Reference proteome</keyword>
<evidence type="ECO:0000256" key="8">
    <source>
        <dbReference type="ARBA" id="ARBA00022824"/>
    </source>
</evidence>
<feature type="transmembrane region" description="Helical" evidence="15">
    <location>
        <begin position="429"/>
        <end position="449"/>
    </location>
</feature>
<name>A0A812YKL8_9DINO</name>
<dbReference type="Gene3D" id="3.40.630.10">
    <property type="entry name" value="Zn peptidases"/>
    <property type="match status" value="1"/>
</dbReference>
<evidence type="ECO:0000256" key="3">
    <source>
        <dbReference type="ARBA" id="ARBA00010918"/>
    </source>
</evidence>
<evidence type="ECO:0000256" key="5">
    <source>
        <dbReference type="ARBA" id="ARBA00022692"/>
    </source>
</evidence>
<proteinExistence type="inferred from homology"/>
<dbReference type="InterPro" id="IPR045175">
    <property type="entry name" value="M28_fam"/>
</dbReference>
<dbReference type="Pfam" id="PF22248">
    <property type="entry name" value="ERMP1_C"/>
    <property type="match status" value="1"/>
</dbReference>
<evidence type="ECO:0000256" key="6">
    <source>
        <dbReference type="ARBA" id="ARBA00022723"/>
    </source>
</evidence>
<feature type="domain" description="Peptidase M28" evidence="16">
    <location>
        <begin position="162"/>
        <end position="354"/>
    </location>
</feature>
<feature type="domain" description="Endoplasmic reticulum metallopeptidase 1-like C-terminal" evidence="17">
    <location>
        <begin position="629"/>
        <end position="765"/>
    </location>
</feature>
<sequence length="801" mass="86198">MKTRTASPGVSSRGAAARGAAAQGPTEIPGRTVCHAGAAGGSQPAGDQLTSWLALISFSVLMTFVLSEQWAVPRIVPADSPLSDGFSADRTRDVLHELEACGPKYVGASGNEVCAVQAVLRQIAKSAEGRESRLTLETQSASGHFYLDFIGGFTVAYRNLTNVVARVRGRRPNSTCALLISSHFDSAIGSVATSDANAEIAIMTELLRLFLHDPLDVDVVFNFNGGEEFILPAAHGFVTSHPWASELCAQINLESAGSGGRELLFQVGPENRWIVEAYAQHVRRPYGSSISQVLFQTGIVPGETDYRIYRDFGGIPGADFAVLTNGWVYHTWRDNIEHLDFRSVQRYGDTVNDFARGLAKKLGDGRPTGDDVSDSAVFFDVGGTFFVEYSADLARKMHVAAAIVVLSSLLVRRGAACAGAIFKAALKLFLAFLSSLFAAAATGALVAFTPAALAGSGHPELAPLLFVPPALAAFLGCLKLLGRDESLIEEGSIALASMLCLGLSLSSVAVQGSYPFLLWSVLPGLAAFCPRPLRSVSVVVAFALPWLLHLQFLVLGLDLLCPLTYRTGAAIPGDVVVAAFFGLMTGLFLSLSARFILPVPHWATKMLCLITFAMAFGLALWIFPYSYDRPKRIVYQHTARSQATWTLEENGTATAHWEPMESGIWTVSQDWNSLDTMRKFAPYGLPNGSEPHDNNIGLYGQVPLPFPMKWLLTGGAWAKRSAPEVPVGIDVQLASVPVSVAGEDLRKAHVSVRGPPNMMLVLSPRLLGLLRQGCSFQWLCCRNATYKLALHCPGTWHIFVG</sequence>
<keyword evidence="11" id="KW-0482">Metalloprotease</keyword>
<keyword evidence="7" id="KW-0378">Hydrolase</keyword>
<dbReference type="InterPro" id="IPR053973">
    <property type="entry name" value="ERMP1-like_C"/>
</dbReference>
<dbReference type="GO" id="GO:0005789">
    <property type="term" value="C:endoplasmic reticulum membrane"/>
    <property type="evidence" value="ECO:0007669"/>
    <property type="project" value="UniProtKB-SubCell"/>
</dbReference>
<keyword evidence="13" id="KW-0325">Glycoprotein</keyword>
<feature type="region of interest" description="Disordered" evidence="14">
    <location>
        <begin position="1"/>
        <end position="28"/>
    </location>
</feature>
<dbReference type="EMBL" id="CAJNJA010042575">
    <property type="protein sequence ID" value="CAE7785142.1"/>
    <property type="molecule type" value="Genomic_DNA"/>
</dbReference>
<evidence type="ECO:0000256" key="1">
    <source>
        <dbReference type="ARBA" id="ARBA00001947"/>
    </source>
</evidence>
<comment type="caution">
    <text evidence="18">The sequence shown here is derived from an EMBL/GenBank/DDBJ whole genome shotgun (WGS) entry which is preliminary data.</text>
</comment>
<feature type="transmembrane region" description="Helical" evidence="15">
    <location>
        <begin position="493"/>
        <end position="516"/>
    </location>
</feature>
<comment type="cofactor">
    <cofactor evidence="1">
        <name>Zn(2+)</name>
        <dbReference type="ChEBI" id="CHEBI:29105"/>
    </cofactor>
</comment>
<dbReference type="OrthoDB" id="76293at2759"/>
<evidence type="ECO:0000256" key="9">
    <source>
        <dbReference type="ARBA" id="ARBA00022833"/>
    </source>
</evidence>
<evidence type="ECO:0000259" key="16">
    <source>
        <dbReference type="Pfam" id="PF04389"/>
    </source>
</evidence>
<keyword evidence="8" id="KW-0256">Endoplasmic reticulum</keyword>
<organism evidence="18 19">
    <name type="scientific">Symbiodinium necroappetens</name>
    <dbReference type="NCBI Taxonomy" id="1628268"/>
    <lineage>
        <taxon>Eukaryota</taxon>
        <taxon>Sar</taxon>
        <taxon>Alveolata</taxon>
        <taxon>Dinophyceae</taxon>
        <taxon>Suessiales</taxon>
        <taxon>Symbiodiniaceae</taxon>
        <taxon>Symbiodinium</taxon>
    </lineage>
</organism>
<evidence type="ECO:0000256" key="12">
    <source>
        <dbReference type="ARBA" id="ARBA00023136"/>
    </source>
</evidence>
<gene>
    <name evidence="18" type="primary">Ermp1</name>
    <name evidence="18" type="ORF">SNEC2469_LOCUS23031</name>
</gene>
<feature type="transmembrane region" description="Helical" evidence="15">
    <location>
        <begin position="536"/>
        <end position="563"/>
    </location>
</feature>
<dbReference type="InterPro" id="IPR007484">
    <property type="entry name" value="Peptidase_M28"/>
</dbReference>
<dbReference type="Proteomes" id="UP000601435">
    <property type="component" value="Unassembled WGS sequence"/>
</dbReference>
<keyword evidence="10 15" id="KW-1133">Transmembrane helix</keyword>
<comment type="subcellular location">
    <subcellularLocation>
        <location evidence="2">Endoplasmic reticulum membrane</location>
        <topology evidence="2">Multi-pass membrane protein</topology>
    </subcellularLocation>
</comment>
<evidence type="ECO:0000256" key="13">
    <source>
        <dbReference type="ARBA" id="ARBA00023180"/>
    </source>
</evidence>
<evidence type="ECO:0000256" key="15">
    <source>
        <dbReference type="SAM" id="Phobius"/>
    </source>
</evidence>
<feature type="transmembrane region" description="Helical" evidence="15">
    <location>
        <begin position="602"/>
        <end position="623"/>
    </location>
</feature>
<dbReference type="CDD" id="cd03875">
    <property type="entry name" value="M28_Fxna_like"/>
    <property type="match status" value="1"/>
</dbReference>
<evidence type="ECO:0000313" key="18">
    <source>
        <dbReference type="EMBL" id="CAE7785142.1"/>
    </source>
</evidence>
<feature type="transmembrane region" description="Helical" evidence="15">
    <location>
        <begin position="399"/>
        <end position="422"/>
    </location>
</feature>
<keyword evidence="9" id="KW-0862">Zinc</keyword>
<keyword evidence="5 15" id="KW-0812">Transmembrane</keyword>
<dbReference type="AlphaFoldDB" id="A0A812YKL8"/>
<dbReference type="Pfam" id="PF04389">
    <property type="entry name" value="Peptidase_M28"/>
    <property type="match status" value="1"/>
</dbReference>
<dbReference type="GO" id="GO:0008235">
    <property type="term" value="F:metalloexopeptidase activity"/>
    <property type="evidence" value="ECO:0007669"/>
    <property type="project" value="InterPro"/>
</dbReference>
<feature type="transmembrane region" description="Helical" evidence="15">
    <location>
        <begin position="575"/>
        <end position="596"/>
    </location>
</feature>
<feature type="compositionally biased region" description="Polar residues" evidence="14">
    <location>
        <begin position="1"/>
        <end position="10"/>
    </location>
</feature>
<evidence type="ECO:0000256" key="10">
    <source>
        <dbReference type="ARBA" id="ARBA00022989"/>
    </source>
</evidence>
<accession>A0A812YKL8</accession>
<keyword evidence="6" id="KW-0479">Metal-binding</keyword>
<feature type="compositionally biased region" description="Low complexity" evidence="14">
    <location>
        <begin position="11"/>
        <end position="22"/>
    </location>
</feature>
<dbReference type="PANTHER" id="PTHR12147">
    <property type="entry name" value="METALLOPEPTIDASE M28 FAMILY MEMBER"/>
    <property type="match status" value="1"/>
</dbReference>
<reference evidence="18" key="1">
    <citation type="submission" date="2021-02" db="EMBL/GenBank/DDBJ databases">
        <authorList>
            <person name="Dougan E. K."/>
            <person name="Rhodes N."/>
            <person name="Thang M."/>
            <person name="Chan C."/>
        </authorList>
    </citation>
    <scope>NUCLEOTIDE SEQUENCE</scope>
</reference>
<evidence type="ECO:0000259" key="17">
    <source>
        <dbReference type="Pfam" id="PF22248"/>
    </source>
</evidence>
<protein>
    <submittedName>
        <fullName evidence="18">Ermp1 protein</fullName>
    </submittedName>
</protein>
<dbReference type="GO" id="GO:0006508">
    <property type="term" value="P:proteolysis"/>
    <property type="evidence" value="ECO:0007669"/>
    <property type="project" value="UniProtKB-KW"/>
</dbReference>
<dbReference type="FunFam" id="3.40.630.10:FF:000008">
    <property type="entry name" value="Endoplasmic reticulum metallopeptidase 1"/>
    <property type="match status" value="1"/>
</dbReference>
<dbReference type="GO" id="GO:0046872">
    <property type="term" value="F:metal ion binding"/>
    <property type="evidence" value="ECO:0007669"/>
    <property type="project" value="UniProtKB-KW"/>
</dbReference>
<evidence type="ECO:0000256" key="14">
    <source>
        <dbReference type="SAM" id="MobiDB-lite"/>
    </source>
</evidence>
<dbReference type="SUPFAM" id="SSF53187">
    <property type="entry name" value="Zn-dependent exopeptidases"/>
    <property type="match status" value="1"/>
</dbReference>
<evidence type="ECO:0000256" key="2">
    <source>
        <dbReference type="ARBA" id="ARBA00004477"/>
    </source>
</evidence>
<evidence type="ECO:0000256" key="4">
    <source>
        <dbReference type="ARBA" id="ARBA00022670"/>
    </source>
</evidence>
<evidence type="ECO:0000256" key="7">
    <source>
        <dbReference type="ARBA" id="ARBA00022801"/>
    </source>
</evidence>
<evidence type="ECO:0000313" key="19">
    <source>
        <dbReference type="Proteomes" id="UP000601435"/>
    </source>
</evidence>
<evidence type="ECO:0000256" key="11">
    <source>
        <dbReference type="ARBA" id="ARBA00023049"/>
    </source>
</evidence>
<feature type="transmembrane region" description="Helical" evidence="15">
    <location>
        <begin position="461"/>
        <end position="481"/>
    </location>
</feature>